<sequence length="69" mass="7868">MSAVTLVVLGSSTLTVLMSCASIHFSRRARKSWEQAEANWKRAEASWRQQAERRNRSHVDFTIGCNEKS</sequence>
<keyword evidence="1" id="KW-0812">Transmembrane</keyword>
<organism evidence="2 4">
    <name type="scientific">Mycobacteroides chelonae</name>
    <name type="common">Mycobacterium chelonae</name>
    <dbReference type="NCBI Taxonomy" id="1774"/>
    <lineage>
        <taxon>Bacteria</taxon>
        <taxon>Bacillati</taxon>
        <taxon>Actinomycetota</taxon>
        <taxon>Actinomycetes</taxon>
        <taxon>Mycobacteriales</taxon>
        <taxon>Mycobacteriaceae</taxon>
        <taxon>Mycobacteroides</taxon>
    </lineage>
</organism>
<keyword evidence="1" id="KW-0472">Membrane</keyword>
<dbReference type="RefSeq" id="WP_070943182.1">
    <property type="nucleotide sequence ID" value="NZ_CP041150.1"/>
</dbReference>
<evidence type="ECO:0000313" key="5">
    <source>
        <dbReference type="Proteomes" id="UP000317728"/>
    </source>
</evidence>
<evidence type="ECO:0000313" key="3">
    <source>
        <dbReference type="EMBL" id="QDF72329.1"/>
    </source>
</evidence>
<reference evidence="2 4" key="1">
    <citation type="submission" date="2016-10" db="EMBL/GenBank/DDBJ databases">
        <title>Evaluation of Human, Veterinary and Environmental Mycobacterium chelonae Isolates by Core Genome Phylogenomic Analysis, Targeted Gene Comparison, and Anti-microbial Susceptibility Patterns: A Tale of Mistaken Identities.</title>
        <authorList>
            <person name="Fogelson S.B."/>
            <person name="Camus A.C."/>
            <person name="Lorenz W."/>
            <person name="Vasireddy R."/>
            <person name="Vasireddy S."/>
            <person name="Smith T."/>
            <person name="Brown-Elliott B.A."/>
            <person name="Wallace R.J.Jr."/>
            <person name="Hasan N.A."/>
            <person name="Reischl U."/>
            <person name="Sanchez S."/>
        </authorList>
    </citation>
    <scope>NUCLEOTIDE SEQUENCE [LARGE SCALE GENOMIC DNA]</scope>
    <source>
        <strain evidence="2 4">15515</strain>
    </source>
</reference>
<feature type="transmembrane region" description="Helical" evidence="1">
    <location>
        <begin position="6"/>
        <end position="25"/>
    </location>
</feature>
<evidence type="ECO:0000256" key="1">
    <source>
        <dbReference type="SAM" id="Phobius"/>
    </source>
</evidence>
<dbReference type="AlphaFoldDB" id="A0A1S1LVJ8"/>
<dbReference type="EMBL" id="CP041150">
    <property type="protein sequence ID" value="QDF72329.1"/>
    <property type="molecule type" value="Genomic_DNA"/>
</dbReference>
<gene>
    <name evidence="2" type="ORF">BKG82_02300</name>
    <name evidence="3" type="ORF">FJK96_20625</name>
</gene>
<dbReference type="Proteomes" id="UP000317728">
    <property type="component" value="Chromosome"/>
</dbReference>
<proteinExistence type="predicted"/>
<protein>
    <submittedName>
        <fullName evidence="2">Uncharacterized protein</fullName>
    </submittedName>
</protein>
<accession>A0A1S1LVJ8</accession>
<dbReference type="Proteomes" id="UP000180043">
    <property type="component" value="Unassembled WGS sequence"/>
</dbReference>
<reference evidence="3 5" key="2">
    <citation type="submission" date="2019-06" db="EMBL/GenBank/DDBJ databases">
        <title>Whole geneome sequnce of Mycobacteroides chelonae M77 isolated from bovine milk from Meghalaya, India.</title>
        <authorList>
            <person name="Vise E."/>
            <person name="Das S."/>
            <person name="Garg A."/>
            <person name="Ghatak S."/>
            <person name="Shakuntala I."/>
            <person name="Milton A.A.P."/>
            <person name="Karam A."/>
            <person name="Sanjukta R."/>
            <person name="Puro K."/>
            <person name="Sen A."/>
        </authorList>
    </citation>
    <scope>NUCLEOTIDE SEQUENCE [LARGE SCALE GENOMIC DNA]</scope>
    <source>
        <strain evidence="3 5">M77</strain>
    </source>
</reference>
<evidence type="ECO:0000313" key="2">
    <source>
        <dbReference type="EMBL" id="OHU60703.1"/>
    </source>
</evidence>
<dbReference type="EMBL" id="MLIQ01000008">
    <property type="protein sequence ID" value="OHU60703.1"/>
    <property type="molecule type" value="Genomic_DNA"/>
</dbReference>
<keyword evidence="1" id="KW-1133">Transmembrane helix</keyword>
<name>A0A1S1LVJ8_MYCCH</name>
<evidence type="ECO:0000313" key="4">
    <source>
        <dbReference type="Proteomes" id="UP000180043"/>
    </source>
</evidence>